<dbReference type="RefSeq" id="WP_027558239.1">
    <property type="nucleotide sequence ID" value="NZ_AXAD01000002.1"/>
</dbReference>
<proteinExistence type="predicted"/>
<organism evidence="2 3">
    <name type="scientific">Bradyrhizobium arachidis</name>
    <dbReference type="NCBI Taxonomy" id="858423"/>
    <lineage>
        <taxon>Bacteria</taxon>
        <taxon>Pseudomonadati</taxon>
        <taxon>Pseudomonadota</taxon>
        <taxon>Alphaproteobacteria</taxon>
        <taxon>Hyphomicrobiales</taxon>
        <taxon>Nitrobacteraceae</taxon>
        <taxon>Bradyrhizobium</taxon>
    </lineage>
</organism>
<dbReference type="KEGG" id="barh:WN72_13440"/>
<keyword evidence="1" id="KW-0732">Signal</keyword>
<name>A0AAE7NN24_9BRAD</name>
<dbReference type="AlphaFoldDB" id="A0AAE7NN24"/>
<evidence type="ECO:0000256" key="1">
    <source>
        <dbReference type="SAM" id="SignalP"/>
    </source>
</evidence>
<accession>A0AAE7NN24</accession>
<protein>
    <submittedName>
        <fullName evidence="2">Uncharacterized protein</fullName>
    </submittedName>
</protein>
<dbReference type="Proteomes" id="UP000594015">
    <property type="component" value="Chromosome"/>
</dbReference>
<reference evidence="2 3" key="1">
    <citation type="submission" date="2018-06" db="EMBL/GenBank/DDBJ databases">
        <title>Comparative genomics of Bradyrhizobium nodulating Arachidis hypogaea.</title>
        <authorList>
            <person name="Li Y."/>
        </authorList>
    </citation>
    <scope>NUCLEOTIDE SEQUENCE [LARGE SCALE GENOMIC DNA]</scope>
    <source>
        <strain evidence="2 3">CCBAU 051107</strain>
    </source>
</reference>
<feature type="chain" id="PRO_5042165814" evidence="1">
    <location>
        <begin position="27"/>
        <end position="120"/>
    </location>
</feature>
<gene>
    <name evidence="2" type="ORF">WN72_13440</name>
</gene>
<evidence type="ECO:0000313" key="2">
    <source>
        <dbReference type="EMBL" id="QOZ67205.1"/>
    </source>
</evidence>
<feature type="signal peptide" evidence="1">
    <location>
        <begin position="1"/>
        <end position="26"/>
    </location>
</feature>
<dbReference type="EMBL" id="CP030050">
    <property type="protein sequence ID" value="QOZ67205.1"/>
    <property type="molecule type" value="Genomic_DNA"/>
</dbReference>
<sequence length="120" mass="13410">MDRLKLSLRRALLVAPLVLWSGNALGRDDGRYADSPLKPWFDSLRSHLGPCCSDADGFAVADPDWESHNGHYRVRLDGQWVEVPDEAVITEPNRAGRTMVWPVKTAFGISIRCFMPGSMI</sequence>
<evidence type="ECO:0000313" key="3">
    <source>
        <dbReference type="Proteomes" id="UP000594015"/>
    </source>
</evidence>